<dbReference type="GO" id="GO:0003676">
    <property type="term" value="F:nucleic acid binding"/>
    <property type="evidence" value="ECO:0007669"/>
    <property type="project" value="InterPro"/>
</dbReference>
<dbReference type="GO" id="GO:0008270">
    <property type="term" value="F:zinc ion binding"/>
    <property type="evidence" value="ECO:0007669"/>
    <property type="project" value="InterPro"/>
</dbReference>
<dbReference type="EMBL" id="SDMP01000025">
    <property type="protein sequence ID" value="RYQ79529.1"/>
    <property type="molecule type" value="Genomic_DNA"/>
</dbReference>
<dbReference type="InterPro" id="IPR036875">
    <property type="entry name" value="Znf_CCHC_sf"/>
</dbReference>
<proteinExistence type="predicted"/>
<evidence type="ECO:0008006" key="4">
    <source>
        <dbReference type="Google" id="ProtNLM"/>
    </source>
</evidence>
<reference evidence="2 3" key="1">
    <citation type="submission" date="2019-01" db="EMBL/GenBank/DDBJ databases">
        <title>Sequencing of cultivated peanut Arachis hypogaea provides insights into genome evolution and oil improvement.</title>
        <authorList>
            <person name="Chen X."/>
        </authorList>
    </citation>
    <scope>NUCLEOTIDE SEQUENCE [LARGE SCALE GENOMIC DNA]</scope>
    <source>
        <strain evidence="3">cv. Fuhuasheng</strain>
        <tissue evidence="2">Leaves</tissue>
    </source>
</reference>
<sequence length="326" mass="37179">MDFKAGCRPLIGLNGCHLKGYYGGQLLPARNKAKVGSRFYNFFNRTLIISQQKNKILSLINRRLVCILEGKPVLVIYGIPCVHALEAIQKRCDKPESYVHPWLKIDTFRATYEHIIKLVNLEKYWVKTGLLSPKPPTIRRPIGCSTKKVNPVENTHDRTKGRRTSNVTCQKCSEAGHNAKTCKGQPRPKPHQRIRIIKRVMKVDPPLHQGHRKKYKPHLAPVTIPTPHVTLVLAPRPSPPPTLTLAPTVSFAPVPRSLHPNHIPRVSSEIIAATSIRIATRIFKFIFSLLDLDLVNYFDLKKIFKELDYPTYKRCIGMIQQFLVMK</sequence>
<dbReference type="AlphaFoldDB" id="A0A444WQ43"/>
<accession>A0A444WQ43</accession>
<feature type="region of interest" description="Disordered" evidence="1">
    <location>
        <begin position="141"/>
        <end position="165"/>
    </location>
</feature>
<keyword evidence="3" id="KW-1185">Reference proteome</keyword>
<protein>
    <recommendedName>
        <fullName evidence="4">CCHC-type domain-containing protein</fullName>
    </recommendedName>
</protein>
<evidence type="ECO:0000313" key="3">
    <source>
        <dbReference type="Proteomes" id="UP000289738"/>
    </source>
</evidence>
<dbReference type="SUPFAM" id="SSF57756">
    <property type="entry name" value="Retrovirus zinc finger-like domains"/>
    <property type="match status" value="1"/>
</dbReference>
<comment type="caution">
    <text evidence="2">The sequence shown here is derived from an EMBL/GenBank/DDBJ whole genome shotgun (WGS) entry which is preliminary data.</text>
</comment>
<dbReference type="Proteomes" id="UP000289738">
    <property type="component" value="Unassembled WGS sequence"/>
</dbReference>
<gene>
    <name evidence="2" type="ORF">Ahy_Scaffold5g107744</name>
</gene>
<evidence type="ECO:0000256" key="1">
    <source>
        <dbReference type="SAM" id="MobiDB-lite"/>
    </source>
</evidence>
<name>A0A444WQ43_ARAHY</name>
<organism evidence="2 3">
    <name type="scientific">Arachis hypogaea</name>
    <name type="common">Peanut</name>
    <dbReference type="NCBI Taxonomy" id="3818"/>
    <lineage>
        <taxon>Eukaryota</taxon>
        <taxon>Viridiplantae</taxon>
        <taxon>Streptophyta</taxon>
        <taxon>Embryophyta</taxon>
        <taxon>Tracheophyta</taxon>
        <taxon>Spermatophyta</taxon>
        <taxon>Magnoliopsida</taxon>
        <taxon>eudicotyledons</taxon>
        <taxon>Gunneridae</taxon>
        <taxon>Pentapetalae</taxon>
        <taxon>rosids</taxon>
        <taxon>fabids</taxon>
        <taxon>Fabales</taxon>
        <taxon>Fabaceae</taxon>
        <taxon>Papilionoideae</taxon>
        <taxon>50 kb inversion clade</taxon>
        <taxon>dalbergioids sensu lato</taxon>
        <taxon>Dalbergieae</taxon>
        <taxon>Pterocarpus clade</taxon>
        <taxon>Arachis</taxon>
    </lineage>
</organism>
<evidence type="ECO:0000313" key="2">
    <source>
        <dbReference type="EMBL" id="RYQ79529.1"/>
    </source>
</evidence>